<sequence length="356" mass="39622">MAHHYGTERLQVSYLRASGFIYIYISNEDQQDMDVYFDDLKVNPTLGNVVAGSDFYPFGLTMEERDITREEFRYGYQGNFAEEDEETEWNSFELRMYDPVIGRWMATDPAGQYASPYVGMGNNAINGIDPDGAYSKFGAWWRSLFHPGSKVVPIGDEYGVMFSSWVPDGNGGYLQRMNTFYEGNIVFDFDPEHFKGQGFEVGGNFKITMGMQLLNDNIFAGYTLNAGSVTLLEWSPKLAWEYGKGFSQSTLGLHYAGQNGIVKFSQGASYEGGGDLKYSVDYIYNQKTAFMTKVNTHVGIGAPFVEAKYSHDNVHGGGVLKVGLQEDASRSLNTGTGLSFGVSGSLNAQMTYRLNN</sequence>
<dbReference type="NCBIfam" id="TIGR03696">
    <property type="entry name" value="Rhs_assc_core"/>
    <property type="match status" value="1"/>
</dbReference>
<dbReference type="RefSeq" id="WP_202243571.1">
    <property type="nucleotide sequence ID" value="NZ_JAESIY010000003.1"/>
</dbReference>
<dbReference type="AlphaFoldDB" id="A0A937F6H0"/>
<gene>
    <name evidence="1" type="ORF">JL102_07130</name>
</gene>
<proteinExistence type="predicted"/>
<dbReference type="InterPro" id="IPR022385">
    <property type="entry name" value="Rhs_assc_core"/>
</dbReference>
<comment type="caution">
    <text evidence="1">The sequence shown here is derived from an EMBL/GenBank/DDBJ whole genome shotgun (WGS) entry which is preliminary data.</text>
</comment>
<evidence type="ECO:0000313" key="1">
    <source>
        <dbReference type="EMBL" id="MBL3655897.1"/>
    </source>
</evidence>
<dbReference type="Proteomes" id="UP000659388">
    <property type="component" value="Unassembled WGS sequence"/>
</dbReference>
<name>A0A937F6H0_9BACT</name>
<accession>A0A937F6H0</accession>
<evidence type="ECO:0008006" key="3">
    <source>
        <dbReference type="Google" id="ProtNLM"/>
    </source>
</evidence>
<protein>
    <recommendedName>
        <fullName evidence="3">RHS repeat-associated core domain-containing protein</fullName>
    </recommendedName>
</protein>
<organism evidence="1 2">
    <name type="scientific">Fulvivirga sediminis</name>
    <dbReference type="NCBI Taxonomy" id="2803949"/>
    <lineage>
        <taxon>Bacteria</taxon>
        <taxon>Pseudomonadati</taxon>
        <taxon>Bacteroidota</taxon>
        <taxon>Cytophagia</taxon>
        <taxon>Cytophagales</taxon>
        <taxon>Fulvivirgaceae</taxon>
        <taxon>Fulvivirga</taxon>
    </lineage>
</organism>
<dbReference type="Gene3D" id="2.180.10.10">
    <property type="entry name" value="RHS repeat-associated core"/>
    <property type="match status" value="1"/>
</dbReference>
<evidence type="ECO:0000313" key="2">
    <source>
        <dbReference type="Proteomes" id="UP000659388"/>
    </source>
</evidence>
<reference evidence="1" key="1">
    <citation type="submission" date="2021-01" db="EMBL/GenBank/DDBJ databases">
        <title>Fulvivirga kasyanovii gen. nov., sp nov., a novel member of the phylum Bacteroidetes isolated from seawater in a mussel farm.</title>
        <authorList>
            <person name="Zhao L.-H."/>
            <person name="Wang Z.-J."/>
        </authorList>
    </citation>
    <scope>NUCLEOTIDE SEQUENCE</scope>
    <source>
        <strain evidence="1">2943</strain>
    </source>
</reference>
<dbReference type="EMBL" id="JAESIY010000003">
    <property type="protein sequence ID" value="MBL3655897.1"/>
    <property type="molecule type" value="Genomic_DNA"/>
</dbReference>
<keyword evidence="2" id="KW-1185">Reference proteome</keyword>